<dbReference type="InterPro" id="IPR032675">
    <property type="entry name" value="LRR_dom_sf"/>
</dbReference>
<dbReference type="Gene3D" id="3.80.10.10">
    <property type="entry name" value="Ribonuclease Inhibitor"/>
    <property type="match status" value="1"/>
</dbReference>
<evidence type="ECO:0000313" key="3">
    <source>
        <dbReference type="Proteomes" id="UP000824890"/>
    </source>
</evidence>
<dbReference type="InterPro" id="IPR001810">
    <property type="entry name" value="F-box_dom"/>
</dbReference>
<dbReference type="Pfam" id="PF08387">
    <property type="entry name" value="FBD"/>
    <property type="match status" value="1"/>
</dbReference>
<dbReference type="PANTHER" id="PTHR31900">
    <property type="entry name" value="F-BOX/RNI SUPERFAMILY PROTEIN-RELATED"/>
    <property type="match status" value="1"/>
</dbReference>
<dbReference type="CDD" id="cd22160">
    <property type="entry name" value="F-box_AtFBL13-like"/>
    <property type="match status" value="1"/>
</dbReference>
<sequence length="467" mass="53924">FCLDRKNMVRKLKASQARPTLTKDAISQLPNDLTCQILSLLSTKEAVKTSVLSTRWRHLWLSLPCLELKSREFLDLKNFTSFGDRFFDSTRVSCIQEVKLTIHKKDVSDGYFLTSWFDAAVKRKIQHLHVGSYSYADRRFNKMPQRVYNCETLVCLKLFQVTLSDAEFVSLPSLKTMHLEYIEFPNEATFETLVLCSPVLECLKIVVASDDEKVFRVHSRSLKRLTFERVSPFLFDSAGVVIDAPRLCFLNINDNISKSVIIHKLESNAVLQISLLGIVRLEEFDDEFFDDIYEVIVSSKISNIHKFLHGISMARSMKICRGTLKIMCHYSKLEPFPQFSNMSYLDITLYPREFKWLPAFLESFPNLKYLALVMVCDDRKGGFSEDIDQVSFSSVPECLLSSLEFVELIAPVQYDVELKLVKYLLKNSAVLEKLILRLASYNSRRDYMLKKLLKIPRVSTKCKVVIL</sequence>
<evidence type="ECO:0000313" key="2">
    <source>
        <dbReference type="EMBL" id="KAH0937745.1"/>
    </source>
</evidence>
<dbReference type="InterPro" id="IPR055411">
    <property type="entry name" value="LRR_FXL15/At3g58940/PEG3-like"/>
</dbReference>
<dbReference type="SMART" id="SM00579">
    <property type="entry name" value="FBD"/>
    <property type="match status" value="1"/>
</dbReference>
<protein>
    <recommendedName>
        <fullName evidence="1">F-box domain-containing protein</fullName>
    </recommendedName>
</protein>
<dbReference type="Pfam" id="PF00646">
    <property type="entry name" value="F-box"/>
    <property type="match status" value="1"/>
</dbReference>
<name>A0ABQ8E7Z2_BRANA</name>
<accession>A0ABQ8E7Z2</accession>
<dbReference type="InterPro" id="IPR053781">
    <property type="entry name" value="F-box_AtFBL13-like"/>
</dbReference>
<proteinExistence type="predicted"/>
<dbReference type="PANTHER" id="PTHR31900:SF25">
    <property type="entry name" value="FBD DOMAIN-CONTAINING PROTEIN"/>
    <property type="match status" value="1"/>
</dbReference>
<dbReference type="Proteomes" id="UP000824890">
    <property type="component" value="Unassembled WGS sequence"/>
</dbReference>
<comment type="caution">
    <text evidence="2">The sequence shown here is derived from an EMBL/GenBank/DDBJ whole genome shotgun (WGS) entry which is preliminary data.</text>
</comment>
<dbReference type="InterPro" id="IPR050232">
    <property type="entry name" value="FBL13/AtMIF1-like"/>
</dbReference>
<feature type="non-terminal residue" evidence="2">
    <location>
        <position position="1"/>
    </location>
</feature>
<dbReference type="SMART" id="SM00256">
    <property type="entry name" value="FBOX"/>
    <property type="match status" value="1"/>
</dbReference>
<dbReference type="InterPro" id="IPR006566">
    <property type="entry name" value="FBD"/>
</dbReference>
<dbReference type="Pfam" id="PF24758">
    <property type="entry name" value="LRR_At5g56370"/>
    <property type="match status" value="1"/>
</dbReference>
<dbReference type="EMBL" id="JAGKQM010000002">
    <property type="protein sequence ID" value="KAH0937745.1"/>
    <property type="molecule type" value="Genomic_DNA"/>
</dbReference>
<feature type="domain" description="F-box" evidence="1">
    <location>
        <begin position="23"/>
        <end position="76"/>
    </location>
</feature>
<organism evidence="2 3">
    <name type="scientific">Brassica napus</name>
    <name type="common">Rape</name>
    <dbReference type="NCBI Taxonomy" id="3708"/>
    <lineage>
        <taxon>Eukaryota</taxon>
        <taxon>Viridiplantae</taxon>
        <taxon>Streptophyta</taxon>
        <taxon>Embryophyta</taxon>
        <taxon>Tracheophyta</taxon>
        <taxon>Spermatophyta</taxon>
        <taxon>Magnoliopsida</taxon>
        <taxon>eudicotyledons</taxon>
        <taxon>Gunneridae</taxon>
        <taxon>Pentapetalae</taxon>
        <taxon>rosids</taxon>
        <taxon>malvids</taxon>
        <taxon>Brassicales</taxon>
        <taxon>Brassicaceae</taxon>
        <taxon>Brassiceae</taxon>
        <taxon>Brassica</taxon>
    </lineage>
</organism>
<dbReference type="SUPFAM" id="SSF81383">
    <property type="entry name" value="F-box domain"/>
    <property type="match status" value="1"/>
</dbReference>
<dbReference type="InterPro" id="IPR036047">
    <property type="entry name" value="F-box-like_dom_sf"/>
</dbReference>
<gene>
    <name evidence="2" type="ORF">HID58_005206</name>
</gene>
<dbReference type="SUPFAM" id="SSF52047">
    <property type="entry name" value="RNI-like"/>
    <property type="match status" value="1"/>
</dbReference>
<reference evidence="2 3" key="1">
    <citation type="submission" date="2021-05" db="EMBL/GenBank/DDBJ databases">
        <title>Genome Assembly of Synthetic Allotetraploid Brassica napus Reveals Homoeologous Exchanges between Subgenomes.</title>
        <authorList>
            <person name="Davis J.T."/>
        </authorList>
    </citation>
    <scope>NUCLEOTIDE SEQUENCE [LARGE SCALE GENOMIC DNA]</scope>
    <source>
        <strain evidence="3">cv. Da-Ae</strain>
        <tissue evidence="2">Seedling</tissue>
    </source>
</reference>
<evidence type="ECO:0000259" key="1">
    <source>
        <dbReference type="PROSITE" id="PS50181"/>
    </source>
</evidence>
<keyword evidence="3" id="KW-1185">Reference proteome</keyword>
<dbReference type="PROSITE" id="PS50181">
    <property type="entry name" value="FBOX"/>
    <property type="match status" value="1"/>
</dbReference>